<evidence type="ECO:0000256" key="7">
    <source>
        <dbReference type="ARBA" id="ARBA00022692"/>
    </source>
</evidence>
<feature type="transmembrane region" description="Helical" evidence="16">
    <location>
        <begin position="102"/>
        <end position="120"/>
    </location>
</feature>
<evidence type="ECO:0000259" key="18">
    <source>
        <dbReference type="PROSITE" id="PS50999"/>
    </source>
</evidence>
<dbReference type="Gene3D" id="1.10.760.10">
    <property type="entry name" value="Cytochrome c-like domain"/>
    <property type="match status" value="1"/>
</dbReference>
<dbReference type="InterPro" id="IPR008972">
    <property type="entry name" value="Cupredoxin"/>
</dbReference>
<evidence type="ECO:0000259" key="19">
    <source>
        <dbReference type="PROSITE" id="PS51007"/>
    </source>
</evidence>
<dbReference type="AlphaFoldDB" id="A0A1W1DW39"/>
<dbReference type="GO" id="GO:0020037">
    <property type="term" value="F:heme binding"/>
    <property type="evidence" value="ECO:0007669"/>
    <property type="project" value="InterPro"/>
</dbReference>
<dbReference type="Gene3D" id="1.10.287.90">
    <property type="match status" value="1"/>
</dbReference>
<dbReference type="EC" id="7.1.1.9" evidence="3"/>
<keyword evidence="14 16" id="KW-0472">Membrane</keyword>
<dbReference type="InterPro" id="IPR045187">
    <property type="entry name" value="CcO_II"/>
</dbReference>
<comment type="subcellular location">
    <subcellularLocation>
        <location evidence="1">Membrane</location>
        <topology evidence="1">Multi-pass membrane protein</topology>
    </subcellularLocation>
</comment>
<keyword evidence="8" id="KW-0479">Metal-binding</keyword>
<dbReference type="PANTHER" id="PTHR22888:SF9">
    <property type="entry name" value="CYTOCHROME C OXIDASE SUBUNIT 2"/>
    <property type="match status" value="1"/>
</dbReference>
<name>A0A1W1DW39_9ZZZZ</name>
<evidence type="ECO:0000256" key="1">
    <source>
        <dbReference type="ARBA" id="ARBA00004141"/>
    </source>
</evidence>
<evidence type="ECO:0000256" key="14">
    <source>
        <dbReference type="ARBA" id="ARBA00023136"/>
    </source>
</evidence>
<dbReference type="GO" id="GO:0004129">
    <property type="term" value="F:cytochrome-c oxidase activity"/>
    <property type="evidence" value="ECO:0007669"/>
    <property type="project" value="UniProtKB-EC"/>
</dbReference>
<dbReference type="InterPro" id="IPR002429">
    <property type="entry name" value="CcO_II-like_C"/>
</dbReference>
<accession>A0A1W1DW39</accession>
<dbReference type="GO" id="GO:0016491">
    <property type="term" value="F:oxidoreductase activity"/>
    <property type="evidence" value="ECO:0007669"/>
    <property type="project" value="UniProtKB-KW"/>
</dbReference>
<dbReference type="SUPFAM" id="SSF49503">
    <property type="entry name" value="Cupredoxins"/>
    <property type="match status" value="1"/>
</dbReference>
<evidence type="ECO:0000256" key="8">
    <source>
        <dbReference type="ARBA" id="ARBA00022723"/>
    </source>
</evidence>
<dbReference type="SUPFAM" id="SSF46626">
    <property type="entry name" value="Cytochrome c"/>
    <property type="match status" value="1"/>
</dbReference>
<keyword evidence="10" id="KW-0249">Electron transport</keyword>
<dbReference type="NCBIfam" id="TIGR02866">
    <property type="entry name" value="CoxB"/>
    <property type="match status" value="1"/>
</dbReference>
<dbReference type="PROSITE" id="PS50857">
    <property type="entry name" value="COX2_CUA"/>
    <property type="match status" value="1"/>
</dbReference>
<evidence type="ECO:0000256" key="10">
    <source>
        <dbReference type="ARBA" id="ARBA00022982"/>
    </source>
</evidence>
<feature type="transmembrane region" description="Helical" evidence="16">
    <location>
        <begin position="61"/>
        <end position="81"/>
    </location>
</feature>
<evidence type="ECO:0000256" key="2">
    <source>
        <dbReference type="ARBA" id="ARBA00007866"/>
    </source>
</evidence>
<evidence type="ECO:0000256" key="6">
    <source>
        <dbReference type="ARBA" id="ARBA00022660"/>
    </source>
</evidence>
<dbReference type="PROSITE" id="PS50999">
    <property type="entry name" value="COX2_TM"/>
    <property type="match status" value="1"/>
</dbReference>
<feature type="domain" description="Cytochrome c" evidence="19">
    <location>
        <begin position="295"/>
        <end position="372"/>
    </location>
</feature>
<dbReference type="InterPro" id="IPR011759">
    <property type="entry name" value="Cyt_c_oxidase_su2_TM_dom"/>
</dbReference>
<evidence type="ECO:0000313" key="21">
    <source>
        <dbReference type="EMBL" id="SFV85934.1"/>
    </source>
</evidence>
<reference evidence="21" key="1">
    <citation type="submission" date="2016-10" db="EMBL/GenBank/DDBJ databases">
        <authorList>
            <person name="de Groot N.N."/>
        </authorList>
    </citation>
    <scope>NUCLEOTIDE SEQUENCE</scope>
</reference>
<organism evidence="21">
    <name type="scientific">hydrothermal vent metagenome</name>
    <dbReference type="NCBI Taxonomy" id="652676"/>
    <lineage>
        <taxon>unclassified sequences</taxon>
        <taxon>metagenomes</taxon>
        <taxon>ecological metagenomes</taxon>
    </lineage>
</organism>
<evidence type="ECO:0000256" key="3">
    <source>
        <dbReference type="ARBA" id="ARBA00012949"/>
    </source>
</evidence>
<protein>
    <recommendedName>
        <fullName evidence="3">cytochrome-c oxidase</fullName>
        <ecNumber evidence="3">7.1.1.9</ecNumber>
    </recommendedName>
    <alternativeName>
        <fullName evidence="15">Cytochrome c oxidase polypeptide II</fullName>
    </alternativeName>
</protein>
<dbReference type="Pfam" id="PF00116">
    <property type="entry name" value="COX2"/>
    <property type="match status" value="1"/>
</dbReference>
<keyword evidence="9" id="KW-1278">Translocase</keyword>
<dbReference type="GO" id="GO:0042773">
    <property type="term" value="P:ATP synthesis coupled electron transport"/>
    <property type="evidence" value="ECO:0007669"/>
    <property type="project" value="TreeGrafter"/>
</dbReference>
<dbReference type="Pfam" id="PF13442">
    <property type="entry name" value="Cytochrome_CBB3"/>
    <property type="match status" value="1"/>
</dbReference>
<dbReference type="SUPFAM" id="SSF81464">
    <property type="entry name" value="Cytochrome c oxidase subunit II-like, transmembrane region"/>
    <property type="match status" value="1"/>
</dbReference>
<dbReference type="GO" id="GO:0005507">
    <property type="term" value="F:copper ion binding"/>
    <property type="evidence" value="ECO:0007669"/>
    <property type="project" value="InterPro"/>
</dbReference>
<dbReference type="PROSITE" id="PS51007">
    <property type="entry name" value="CYTC"/>
    <property type="match status" value="1"/>
</dbReference>
<gene>
    <name evidence="20" type="ORF">MNB_SUP05-11-207</name>
    <name evidence="21" type="ORF">MNB_SUP05-7-659</name>
</gene>
<dbReference type="InterPro" id="IPR014222">
    <property type="entry name" value="Cyt_c_oxidase_su2"/>
</dbReference>
<dbReference type="EMBL" id="FPHW01000249">
    <property type="protein sequence ID" value="SFV85934.1"/>
    <property type="molecule type" value="Genomic_DNA"/>
</dbReference>
<feature type="domain" description="Cytochrome oxidase subunit II copper A binding" evidence="17">
    <location>
        <begin position="131"/>
        <end position="275"/>
    </location>
</feature>
<proteinExistence type="inferred from homology"/>
<dbReference type="InterPro" id="IPR036257">
    <property type="entry name" value="Cyt_c_oxidase_su2_TM_sf"/>
</dbReference>
<keyword evidence="5" id="KW-0349">Heme</keyword>
<dbReference type="InterPro" id="IPR001505">
    <property type="entry name" value="Copper_CuA"/>
</dbReference>
<keyword evidence="4" id="KW-0813">Transport</keyword>
<dbReference type="PRINTS" id="PR01166">
    <property type="entry name" value="CYCOXIDASEII"/>
</dbReference>
<sequence>MKYIKKTNDIYLFGGFMKRLTTLLSALVAMVSTNVFAEYGLNMTEGVTSLSHDIYDLHMMVFWVCVAIAVVVFGAMFYSVFAHRKSKGAVASNFHESTKAEFLWTGVPIIILVLMAIPASKTLIDLEDTSKAELNIKVTGHQWKWQYDYPKEGISFISNLAQSSKDVIYKTPADLQKVDEKEPYLLSVDKRLVLPVDTSIRFLITSADVIHAWWVPAFGVKQDANPGFINDAWAKIDEIGTYRGQCAELCGKDHGFMPIVVDVVSKADYAKWVSEQQAEKAAAVASATKTWSKDELMAQGEGVYNANCAGCHKKDGSGMPPIFPPMKGSSVANGSAADHMKIVLHGKGGMPAFKMLGDADLASVITYERKAFGNTGSVVQPSDVKSAR</sequence>
<evidence type="ECO:0000256" key="5">
    <source>
        <dbReference type="ARBA" id="ARBA00022617"/>
    </source>
</evidence>
<evidence type="ECO:0000256" key="9">
    <source>
        <dbReference type="ARBA" id="ARBA00022967"/>
    </source>
</evidence>
<dbReference type="Gene3D" id="2.60.40.420">
    <property type="entry name" value="Cupredoxins - blue copper proteins"/>
    <property type="match status" value="1"/>
</dbReference>
<dbReference type="InterPro" id="IPR036909">
    <property type="entry name" value="Cyt_c-like_dom_sf"/>
</dbReference>
<evidence type="ECO:0000259" key="17">
    <source>
        <dbReference type="PROSITE" id="PS50857"/>
    </source>
</evidence>
<evidence type="ECO:0000256" key="4">
    <source>
        <dbReference type="ARBA" id="ARBA00022448"/>
    </source>
</evidence>
<evidence type="ECO:0000256" key="12">
    <source>
        <dbReference type="ARBA" id="ARBA00023004"/>
    </source>
</evidence>
<dbReference type="PANTHER" id="PTHR22888">
    <property type="entry name" value="CYTOCHROME C OXIDASE, SUBUNIT II"/>
    <property type="match status" value="1"/>
</dbReference>
<keyword evidence="7 16" id="KW-0812">Transmembrane</keyword>
<keyword evidence="6" id="KW-0679">Respiratory chain</keyword>
<evidence type="ECO:0000256" key="16">
    <source>
        <dbReference type="SAM" id="Phobius"/>
    </source>
</evidence>
<keyword evidence="12" id="KW-0408">Iron</keyword>
<dbReference type="GO" id="GO:0016020">
    <property type="term" value="C:membrane"/>
    <property type="evidence" value="ECO:0007669"/>
    <property type="project" value="UniProtKB-SubCell"/>
</dbReference>
<dbReference type="Pfam" id="PF02790">
    <property type="entry name" value="COX2_TM"/>
    <property type="match status" value="1"/>
</dbReference>
<dbReference type="EMBL" id="FPHS01000205">
    <property type="protein sequence ID" value="SFV79425.1"/>
    <property type="molecule type" value="Genomic_DNA"/>
</dbReference>
<evidence type="ECO:0000256" key="11">
    <source>
        <dbReference type="ARBA" id="ARBA00022989"/>
    </source>
</evidence>
<keyword evidence="11 16" id="KW-1133">Transmembrane helix</keyword>
<dbReference type="InterPro" id="IPR009056">
    <property type="entry name" value="Cyt_c-like_dom"/>
</dbReference>
<keyword evidence="21" id="KW-0560">Oxidoreductase</keyword>
<comment type="similarity">
    <text evidence="2">Belongs to the cytochrome c oxidase subunit 2 family.</text>
</comment>
<dbReference type="PROSITE" id="PS00078">
    <property type="entry name" value="COX2"/>
    <property type="match status" value="1"/>
</dbReference>
<evidence type="ECO:0000313" key="20">
    <source>
        <dbReference type="EMBL" id="SFV79425.1"/>
    </source>
</evidence>
<feature type="domain" description="Cytochrome oxidase subunit II transmembrane region profile" evidence="18">
    <location>
        <begin position="35"/>
        <end position="130"/>
    </location>
</feature>
<evidence type="ECO:0000256" key="15">
    <source>
        <dbReference type="ARBA" id="ARBA00031389"/>
    </source>
</evidence>
<keyword evidence="13" id="KW-0186">Copper</keyword>
<evidence type="ECO:0000256" key="13">
    <source>
        <dbReference type="ARBA" id="ARBA00023008"/>
    </source>
</evidence>